<feature type="region of interest" description="Disordered" evidence="1">
    <location>
        <begin position="227"/>
        <end position="309"/>
    </location>
</feature>
<name>G8JPF7_ERECY</name>
<dbReference type="eggNOG" id="ENOG502RYG1">
    <property type="taxonomic scope" value="Eukaryota"/>
</dbReference>
<evidence type="ECO:0000256" key="2">
    <source>
        <dbReference type="SAM" id="Phobius"/>
    </source>
</evidence>
<sequence>MGRSFNFGLSGLIWVVQVIVLGILVICCITAPVISRLGFSKYQDVTYGVFGYCSRDGKECSSASANYHAERLSDNGDWRFGNGLRSKLSPILLVAPIAAGFTLLAILSNFTSQFRVVNRHAGIFVSNLLWTGLAFLSSALLCVVVWLLFWPHLTWCAYLLVAAAAIHLVCIPLTYLAHSQVSQDYDDEDVSGLNGGVSRHKYLEQEEDFSNAFNVNEFQRTAADRDLPQPGYYKASQGGGSAVSGSSKTEFSGMYPVPNQTPPQSYLRSNPAVTNRRSYISNESSHSTRDPPVMAAPYPLSSSGSLAQTGSSQNVFADRVGASAVTAPYPVTSGVGVAGQQRNYQGSGGQTGPGVAAPTGNSKYYANSYNGLQPSQPYSAINNPSLVAGGSSNNLADGSRSQLSHLQRQASPVLPSAVNGPGGLRSGVSDGAFTPSSSNYDAQTASAKVRNIHHPNYVSNAGGPPGAHSKAPPVPGLPSKVDYPLQDFDDEEFVRQNTIDPEERPPVEDDDGIKDDGSDFTSVSQRGVNPGYFVGKQAPYPIQHYSAPPSQQQQYYQDPKIGPYNQPNTPISSGQPQYLSQSYPSQQQSGYYSAPLGPAQHRDPDHSDILLQNNPDFMVGGAASNKATKFGSQKSPVQGASSPNPQGLYYRPAYKKRIQKQKNMTAASMSRDSPYGGR</sequence>
<dbReference type="STRING" id="931890.G8JPF7"/>
<dbReference type="GeneID" id="11470805"/>
<feature type="transmembrane region" description="Helical" evidence="2">
    <location>
        <begin position="128"/>
        <end position="149"/>
    </location>
</feature>
<dbReference type="EMBL" id="CP002498">
    <property type="protein sequence ID" value="AET38424.1"/>
    <property type="molecule type" value="Genomic_DNA"/>
</dbReference>
<evidence type="ECO:0000313" key="3">
    <source>
        <dbReference type="EMBL" id="AET38424.1"/>
    </source>
</evidence>
<feature type="transmembrane region" description="Helical" evidence="2">
    <location>
        <begin position="12"/>
        <end position="34"/>
    </location>
</feature>
<evidence type="ECO:0000313" key="4">
    <source>
        <dbReference type="Proteomes" id="UP000006790"/>
    </source>
</evidence>
<feature type="compositionally biased region" description="Low complexity" evidence="1">
    <location>
        <begin position="300"/>
        <end position="309"/>
    </location>
</feature>
<dbReference type="InParanoid" id="G8JPF7"/>
<dbReference type="Proteomes" id="UP000006790">
    <property type="component" value="Chromosome 2"/>
</dbReference>
<dbReference type="GO" id="GO:0035838">
    <property type="term" value="C:growing cell tip"/>
    <property type="evidence" value="ECO:0007669"/>
    <property type="project" value="TreeGrafter"/>
</dbReference>
<dbReference type="OMA" id="HKPFTEL"/>
<dbReference type="InterPro" id="IPR051380">
    <property type="entry name" value="pH-response_reg_palI/RIM9"/>
</dbReference>
<dbReference type="FunCoup" id="G8JPF7">
    <property type="interactions" value="1"/>
</dbReference>
<keyword evidence="2" id="KW-1133">Transmembrane helix</keyword>
<feature type="region of interest" description="Disordered" evidence="1">
    <location>
        <begin position="391"/>
        <end position="678"/>
    </location>
</feature>
<feature type="transmembrane region" description="Helical" evidence="2">
    <location>
        <begin position="88"/>
        <end position="108"/>
    </location>
</feature>
<dbReference type="RefSeq" id="XP_003645241.1">
    <property type="nucleotide sequence ID" value="XM_003645193.1"/>
</dbReference>
<feature type="compositionally biased region" description="Low complexity" evidence="1">
    <location>
        <begin position="572"/>
        <end position="593"/>
    </location>
</feature>
<feature type="compositionally biased region" description="Polar residues" evidence="1">
    <location>
        <begin position="625"/>
        <end position="645"/>
    </location>
</feature>
<evidence type="ECO:0008006" key="5">
    <source>
        <dbReference type="Google" id="ProtNLM"/>
    </source>
</evidence>
<feature type="compositionally biased region" description="Polar residues" evidence="1">
    <location>
        <begin position="661"/>
        <end position="671"/>
    </location>
</feature>
<feature type="transmembrane region" description="Helical" evidence="2">
    <location>
        <begin position="156"/>
        <end position="177"/>
    </location>
</feature>
<gene>
    <name evidence="3" type="ordered locus">Ecym_2720</name>
</gene>
<dbReference type="PANTHER" id="PTHR28013">
    <property type="entry name" value="PROTEIN DCV1-RELATED"/>
    <property type="match status" value="1"/>
</dbReference>
<protein>
    <recommendedName>
        <fullName evidence="5">PH-response regulator protein palI/RIM9</fullName>
    </recommendedName>
</protein>
<keyword evidence="4" id="KW-1185">Reference proteome</keyword>
<dbReference type="HOGENOM" id="CLU_026237_0_0_1"/>
<feature type="compositionally biased region" description="Polar residues" evidence="1">
    <location>
        <begin position="391"/>
        <end position="410"/>
    </location>
</feature>
<organism evidence="3 4">
    <name type="scientific">Eremothecium cymbalariae (strain CBS 270.75 / DBVPG 7215 / KCTC 17166 / NRRL Y-17582)</name>
    <name type="common">Yeast</name>
    <dbReference type="NCBI Taxonomy" id="931890"/>
    <lineage>
        <taxon>Eukaryota</taxon>
        <taxon>Fungi</taxon>
        <taxon>Dikarya</taxon>
        <taxon>Ascomycota</taxon>
        <taxon>Saccharomycotina</taxon>
        <taxon>Saccharomycetes</taxon>
        <taxon>Saccharomycetales</taxon>
        <taxon>Saccharomycetaceae</taxon>
        <taxon>Eremothecium</taxon>
    </lineage>
</organism>
<dbReference type="OrthoDB" id="2354757at2759"/>
<dbReference type="InterPro" id="IPR009571">
    <property type="entry name" value="SUR7/Rim9-like_fungi"/>
</dbReference>
<reference evidence="4" key="1">
    <citation type="journal article" date="2012" name="G3 (Bethesda)">
        <title>Pichia sorbitophila, an interspecies yeast hybrid reveals early steps of genome resolution following polyploidization.</title>
        <authorList>
            <person name="Leh Louis V."/>
            <person name="Despons L."/>
            <person name="Friedrich A."/>
            <person name="Martin T."/>
            <person name="Durrens P."/>
            <person name="Casaregola S."/>
            <person name="Neuveglise C."/>
            <person name="Fairhead C."/>
            <person name="Marck C."/>
            <person name="Cruz J.A."/>
            <person name="Straub M.L."/>
            <person name="Kugler V."/>
            <person name="Sacerdot C."/>
            <person name="Uzunov Z."/>
            <person name="Thierry A."/>
            <person name="Weiss S."/>
            <person name="Bleykasten C."/>
            <person name="De Montigny J."/>
            <person name="Jacques N."/>
            <person name="Jung P."/>
            <person name="Lemaire M."/>
            <person name="Mallet S."/>
            <person name="Morel G."/>
            <person name="Richard G.F."/>
            <person name="Sarkar A."/>
            <person name="Savel G."/>
            <person name="Schacherer J."/>
            <person name="Seret M.L."/>
            <person name="Talla E."/>
            <person name="Samson G."/>
            <person name="Jubin C."/>
            <person name="Poulain J."/>
            <person name="Vacherie B."/>
            <person name="Barbe V."/>
            <person name="Pelletier E."/>
            <person name="Sherman D.J."/>
            <person name="Westhof E."/>
            <person name="Weissenbach J."/>
            <person name="Baret P.V."/>
            <person name="Wincker P."/>
            <person name="Gaillardin C."/>
            <person name="Dujon B."/>
            <person name="Souciet J.L."/>
        </authorList>
    </citation>
    <scope>NUCLEOTIDE SEQUENCE [LARGE SCALE GENOMIC DNA]</scope>
    <source>
        <strain evidence="4">CBS 270.75 / DBVPG 7215 / KCTC 17166 / NRRL Y-17582</strain>
    </source>
</reference>
<dbReference type="KEGG" id="erc:Ecym_2720"/>
<feature type="compositionally biased region" description="Polar residues" evidence="1">
    <location>
        <begin position="434"/>
        <end position="446"/>
    </location>
</feature>
<keyword evidence="2" id="KW-0472">Membrane</keyword>
<feature type="compositionally biased region" description="Polar residues" evidence="1">
    <location>
        <begin position="262"/>
        <end position="285"/>
    </location>
</feature>
<dbReference type="Pfam" id="PF06687">
    <property type="entry name" value="SUR7"/>
    <property type="match status" value="1"/>
</dbReference>
<keyword evidence="2" id="KW-0812">Transmembrane</keyword>
<dbReference type="PANTHER" id="PTHR28013:SF8">
    <property type="entry name" value="AEL027WP"/>
    <property type="match status" value="1"/>
</dbReference>
<proteinExistence type="predicted"/>
<evidence type="ECO:0000256" key="1">
    <source>
        <dbReference type="SAM" id="MobiDB-lite"/>
    </source>
</evidence>
<dbReference type="AlphaFoldDB" id="G8JPF7"/>
<accession>G8JPF7</accession>
<dbReference type="GO" id="GO:0005886">
    <property type="term" value="C:plasma membrane"/>
    <property type="evidence" value="ECO:0007669"/>
    <property type="project" value="InterPro"/>
</dbReference>
<dbReference type="GO" id="GO:0032153">
    <property type="term" value="C:cell division site"/>
    <property type="evidence" value="ECO:0007669"/>
    <property type="project" value="TreeGrafter"/>
</dbReference>